<dbReference type="GO" id="GO:0005730">
    <property type="term" value="C:nucleolus"/>
    <property type="evidence" value="ECO:0007669"/>
    <property type="project" value="TreeGrafter"/>
</dbReference>
<dbReference type="InterPro" id="IPR043164">
    <property type="entry name" value="Ribosomal_uL10-like_insert_sf"/>
</dbReference>
<dbReference type="AlphaFoldDB" id="A0A0B2UNA1"/>
<evidence type="ECO:0000313" key="2">
    <source>
        <dbReference type="EMBL" id="KHN70552.1"/>
    </source>
</evidence>
<comment type="similarity">
    <text evidence="1">Belongs to the universal ribosomal protein uL10 family.</text>
</comment>
<reference evidence="2 3" key="1">
    <citation type="journal article" date="2014" name="MBio">
        <title>The Ordospora colligata genome; evolution of extreme reduction in microsporidia and host-to-parasite horizontal gene transfer.</title>
        <authorList>
            <person name="Pombert J.-F."/>
            <person name="Haag K.L."/>
            <person name="Beidas S."/>
            <person name="Ebert D."/>
            <person name="Keeling P.J."/>
        </authorList>
    </citation>
    <scope>NUCLEOTIDE SEQUENCE [LARGE SCALE GENOMIC DNA]</scope>
    <source>
        <strain evidence="2 3">OC4</strain>
    </source>
</reference>
<evidence type="ECO:0000256" key="1">
    <source>
        <dbReference type="ARBA" id="ARBA00008889"/>
    </source>
</evidence>
<dbReference type="GO" id="GO:0005840">
    <property type="term" value="C:ribosome"/>
    <property type="evidence" value="ECO:0007669"/>
    <property type="project" value="UniProtKB-KW"/>
</dbReference>
<dbReference type="RefSeq" id="XP_014564594.1">
    <property type="nucleotide sequence ID" value="XM_014709108.1"/>
</dbReference>
<dbReference type="Pfam" id="PF00466">
    <property type="entry name" value="Ribosomal_L10"/>
    <property type="match status" value="1"/>
</dbReference>
<dbReference type="InterPro" id="IPR001790">
    <property type="entry name" value="Ribosomal_uL10"/>
</dbReference>
<dbReference type="OrthoDB" id="10262308at2759"/>
<keyword evidence="2" id="KW-0689">Ribosomal protein</keyword>
<dbReference type="GO" id="GO:0030687">
    <property type="term" value="C:preribosome, large subunit precursor"/>
    <property type="evidence" value="ECO:0007669"/>
    <property type="project" value="TreeGrafter"/>
</dbReference>
<dbReference type="SUPFAM" id="SSF160369">
    <property type="entry name" value="Ribosomal protein L10-like"/>
    <property type="match status" value="1"/>
</dbReference>
<comment type="caution">
    <text evidence="2">The sequence shown here is derived from an EMBL/GenBank/DDBJ whole genome shotgun (WGS) entry which is preliminary data.</text>
</comment>
<name>A0A0B2UNA1_9MICR</name>
<gene>
    <name evidence="2" type="ORF">M896_012080</name>
</gene>
<organism evidence="2 3">
    <name type="scientific">Ordospora colligata OC4</name>
    <dbReference type="NCBI Taxonomy" id="1354746"/>
    <lineage>
        <taxon>Eukaryota</taxon>
        <taxon>Fungi</taxon>
        <taxon>Fungi incertae sedis</taxon>
        <taxon>Microsporidia</taxon>
        <taxon>Ordosporidae</taxon>
        <taxon>Ordospora</taxon>
    </lineage>
</organism>
<dbReference type="PANTHER" id="PTHR45841:SF1">
    <property type="entry name" value="MRNA TURNOVER PROTEIN 4 HOMOLOG"/>
    <property type="match status" value="1"/>
</dbReference>
<dbReference type="InterPro" id="IPR051742">
    <property type="entry name" value="Ribosome_Assembly_uL10"/>
</dbReference>
<dbReference type="InterPro" id="IPR043141">
    <property type="entry name" value="Ribosomal_uL10-like_sf"/>
</dbReference>
<dbReference type="Gene3D" id="3.30.70.1730">
    <property type="match status" value="1"/>
</dbReference>
<dbReference type="EMBL" id="JOKQ01000001">
    <property type="protein sequence ID" value="KHN70552.1"/>
    <property type="molecule type" value="Genomic_DNA"/>
</dbReference>
<keyword evidence="2" id="KW-0687">Ribonucleoprotein</keyword>
<proteinExistence type="inferred from homology"/>
<keyword evidence="3" id="KW-1185">Reference proteome</keyword>
<protein>
    <submittedName>
        <fullName evidence="2">Ribosomal protein L10-like protein</fullName>
    </submittedName>
</protein>
<dbReference type="GeneID" id="26261051"/>
<dbReference type="Gene3D" id="3.90.105.20">
    <property type="match status" value="1"/>
</dbReference>
<dbReference type="VEuPathDB" id="MicrosporidiaDB:M896_012080"/>
<sequence length="186" mass="21391">MGTVSKKNKERRNNDLEKIKKYAEDYPCVAFVTNPDLPNIMIKKMREEFEGKAKILFVKKKMASALYNIPSVPKGTYFLVFGREAAMETIKSYHYMDFLEENDVAQHRGIIEKQAVRNKNIQELLPVSCKDGQMQLTEDYVVCEQKDTIDASKAAILKFFGKRLKEKKLPVLCIMQSSGLIRVSEN</sequence>
<dbReference type="GO" id="GO:0006364">
    <property type="term" value="P:rRNA processing"/>
    <property type="evidence" value="ECO:0007669"/>
    <property type="project" value="TreeGrafter"/>
</dbReference>
<dbReference type="InParanoid" id="A0A0B2UNA1"/>
<dbReference type="GO" id="GO:0000956">
    <property type="term" value="P:nuclear-transcribed mRNA catabolic process"/>
    <property type="evidence" value="ECO:0007669"/>
    <property type="project" value="TreeGrafter"/>
</dbReference>
<dbReference type="PANTHER" id="PTHR45841">
    <property type="entry name" value="MRNA TURNOVER PROTEIN 4 MRTO4"/>
    <property type="match status" value="1"/>
</dbReference>
<dbReference type="GO" id="GO:0042273">
    <property type="term" value="P:ribosomal large subunit biogenesis"/>
    <property type="evidence" value="ECO:0007669"/>
    <property type="project" value="TreeGrafter"/>
</dbReference>
<accession>A0A0B2UNA1</accession>
<dbReference type="HOGENOM" id="CLU_124045_0_0_1"/>
<dbReference type="Proteomes" id="UP000031056">
    <property type="component" value="Unassembled WGS sequence"/>
</dbReference>
<evidence type="ECO:0000313" key="3">
    <source>
        <dbReference type="Proteomes" id="UP000031056"/>
    </source>
</evidence>
<dbReference type="GO" id="GO:0003723">
    <property type="term" value="F:RNA binding"/>
    <property type="evidence" value="ECO:0007669"/>
    <property type="project" value="TreeGrafter"/>
</dbReference>